<name>A0ABX0ZPP7_9ACTN</name>
<feature type="region of interest" description="Disordered" evidence="1">
    <location>
        <begin position="1"/>
        <end position="38"/>
    </location>
</feature>
<keyword evidence="3" id="KW-1185">Reference proteome</keyword>
<dbReference type="EMBL" id="JAATEJ010000006">
    <property type="protein sequence ID" value="NJP43769.1"/>
    <property type="molecule type" value="Genomic_DNA"/>
</dbReference>
<evidence type="ECO:0000313" key="2">
    <source>
        <dbReference type="EMBL" id="NJP43769.1"/>
    </source>
</evidence>
<proteinExistence type="predicted"/>
<evidence type="ECO:0000256" key="1">
    <source>
        <dbReference type="SAM" id="MobiDB-lite"/>
    </source>
</evidence>
<dbReference type="Proteomes" id="UP000734511">
    <property type="component" value="Unassembled WGS sequence"/>
</dbReference>
<feature type="compositionally biased region" description="Basic and acidic residues" evidence="1">
    <location>
        <begin position="1"/>
        <end position="10"/>
    </location>
</feature>
<protein>
    <submittedName>
        <fullName evidence="2">Uncharacterized protein</fullName>
    </submittedName>
</protein>
<accession>A0ABX0ZPP7</accession>
<reference evidence="2 3" key="1">
    <citation type="submission" date="2020-03" db="EMBL/GenBank/DDBJ databases">
        <title>WGS of actinomycetes isolated from Thailand.</title>
        <authorList>
            <person name="Thawai C."/>
        </authorList>
    </citation>
    <scope>NUCLEOTIDE SEQUENCE [LARGE SCALE GENOMIC DNA]</scope>
    <source>
        <strain evidence="2 3">PRB2-1</strain>
    </source>
</reference>
<gene>
    <name evidence="2" type="ORF">HCN08_10190</name>
</gene>
<sequence length="92" mass="9592">MSDSHDDRPAAYDPAAEPGRPARPARPAREERTEGGDPVCWLDRVCDECGAMREDMRSPVCARCGTPFPGAEADAGSGTAPAGREGAPPPGE</sequence>
<feature type="region of interest" description="Disordered" evidence="1">
    <location>
        <begin position="64"/>
        <end position="92"/>
    </location>
</feature>
<dbReference type="RefSeq" id="WP_167982644.1">
    <property type="nucleotide sequence ID" value="NZ_JAATEJ010000006.1"/>
</dbReference>
<comment type="caution">
    <text evidence="2">The sequence shown here is derived from an EMBL/GenBank/DDBJ whole genome shotgun (WGS) entry which is preliminary data.</text>
</comment>
<evidence type="ECO:0000313" key="3">
    <source>
        <dbReference type="Proteomes" id="UP000734511"/>
    </source>
</evidence>
<organism evidence="2 3">
    <name type="scientific">Actinacidiphila epipremni</name>
    <dbReference type="NCBI Taxonomy" id="2053013"/>
    <lineage>
        <taxon>Bacteria</taxon>
        <taxon>Bacillati</taxon>
        <taxon>Actinomycetota</taxon>
        <taxon>Actinomycetes</taxon>
        <taxon>Kitasatosporales</taxon>
        <taxon>Streptomycetaceae</taxon>
        <taxon>Actinacidiphila</taxon>
    </lineage>
</organism>